<feature type="signal peptide" evidence="6">
    <location>
        <begin position="1"/>
        <end position="41"/>
    </location>
</feature>
<keyword evidence="5" id="KW-0574">Periplasm</keyword>
<evidence type="ECO:0000256" key="2">
    <source>
        <dbReference type="ARBA" id="ARBA00008520"/>
    </source>
</evidence>
<dbReference type="GO" id="GO:0042597">
    <property type="term" value="C:periplasmic space"/>
    <property type="evidence" value="ECO:0007669"/>
    <property type="project" value="UniProtKB-SubCell"/>
</dbReference>
<protein>
    <submittedName>
        <fullName evidence="7">Extracellular solute-binding protein family 1</fullName>
    </submittedName>
</protein>
<evidence type="ECO:0000256" key="4">
    <source>
        <dbReference type="ARBA" id="ARBA00022729"/>
    </source>
</evidence>
<dbReference type="RefSeq" id="WP_288196257.1">
    <property type="nucleotide sequence ID" value="NZ_LT608334.1"/>
</dbReference>
<dbReference type="InterPro" id="IPR050490">
    <property type="entry name" value="Bact_solute-bd_prot1"/>
</dbReference>
<dbReference type="SUPFAM" id="SSF53850">
    <property type="entry name" value="Periplasmic binding protein-like II"/>
    <property type="match status" value="1"/>
</dbReference>
<dbReference type="EMBL" id="FMJD01000007">
    <property type="protein sequence ID" value="SCM75973.1"/>
    <property type="molecule type" value="Genomic_DNA"/>
</dbReference>
<dbReference type="CDD" id="cd13585">
    <property type="entry name" value="PBP2_TMBP_like"/>
    <property type="match status" value="1"/>
</dbReference>
<evidence type="ECO:0000256" key="6">
    <source>
        <dbReference type="SAM" id="SignalP"/>
    </source>
</evidence>
<reference evidence="7" key="1">
    <citation type="submission" date="2016-08" db="EMBL/GenBank/DDBJ databases">
        <authorList>
            <person name="Seilhamer J.J."/>
        </authorList>
    </citation>
    <scope>NUCLEOTIDE SEQUENCE</scope>
    <source>
        <strain evidence="7">86</strain>
    </source>
</reference>
<evidence type="ECO:0000313" key="7">
    <source>
        <dbReference type="EMBL" id="SCM75973.1"/>
    </source>
</evidence>
<sequence>MTSPFDPRERFSLSRRSLLRGAAAGAALPLASRLLPTPAFAAQKYAGESINLLIIQPHALTGKKIAEDFEAATGAKVNVTAAPYDQVGVKATLDHQSGANEFDVVDYYYAYKGQLAEDGVIRDVTDWIERDKAEIEPDDLIPTIYDTYTLHKGRRYGLPYDGDSHLLFYNRELFDRYGLKPPATWDEYTDNARAITEAESKNGIYGAAILGAKIPIILISTFANRLTGFGGQFVNADGSSALDSDAAVGALESLVKSAPYALPTPLETAFDQGLPAFLGGKAAQIEFWTDLGGYAQDPKGSQIVDKWGVARIPLGGANKTPRLAFNAGFAFGVTGGSKKPEIAWELIKFATGRTYHGELASLTGSGIDPFRQSSLNSPEFKAFQPQVQPLLADGALEHSLALPTTANAPKLESALIDELALALAGSKSPEAAIKDAHEAWTQIIEG</sequence>
<evidence type="ECO:0000256" key="1">
    <source>
        <dbReference type="ARBA" id="ARBA00004418"/>
    </source>
</evidence>
<name>A0A212LEH5_9HYPH</name>
<keyword evidence="4 6" id="KW-0732">Signal</keyword>
<proteinExistence type="inferred from homology"/>
<feature type="chain" id="PRO_5013278998" evidence="6">
    <location>
        <begin position="42"/>
        <end position="446"/>
    </location>
</feature>
<accession>A0A212LEH5</accession>
<gene>
    <name evidence="7" type="ORF">KL86PLE_30420</name>
</gene>
<evidence type="ECO:0000256" key="5">
    <source>
        <dbReference type="ARBA" id="ARBA00022764"/>
    </source>
</evidence>
<comment type="subcellular location">
    <subcellularLocation>
        <location evidence="1">Periplasm</location>
    </subcellularLocation>
</comment>
<dbReference type="Pfam" id="PF01547">
    <property type="entry name" value="SBP_bac_1"/>
    <property type="match status" value="1"/>
</dbReference>
<evidence type="ECO:0000256" key="3">
    <source>
        <dbReference type="ARBA" id="ARBA00022448"/>
    </source>
</evidence>
<comment type="similarity">
    <text evidence="2">Belongs to the bacterial solute-binding protein 1 family.</text>
</comment>
<dbReference type="PANTHER" id="PTHR43649">
    <property type="entry name" value="ARABINOSE-BINDING PROTEIN-RELATED"/>
    <property type="match status" value="1"/>
</dbReference>
<organism evidence="7">
    <name type="scientific">uncultured Pleomorphomonas sp</name>
    <dbReference type="NCBI Taxonomy" id="442121"/>
    <lineage>
        <taxon>Bacteria</taxon>
        <taxon>Pseudomonadati</taxon>
        <taxon>Pseudomonadota</taxon>
        <taxon>Alphaproteobacteria</taxon>
        <taxon>Hyphomicrobiales</taxon>
        <taxon>Pleomorphomonadaceae</taxon>
        <taxon>Pleomorphomonas</taxon>
        <taxon>environmental samples</taxon>
    </lineage>
</organism>
<keyword evidence="3" id="KW-0813">Transport</keyword>
<dbReference type="InterPro" id="IPR006311">
    <property type="entry name" value="TAT_signal"/>
</dbReference>
<dbReference type="PROSITE" id="PS51318">
    <property type="entry name" value="TAT"/>
    <property type="match status" value="1"/>
</dbReference>
<dbReference type="InterPro" id="IPR006059">
    <property type="entry name" value="SBP"/>
</dbReference>
<dbReference type="PANTHER" id="PTHR43649:SF34">
    <property type="entry name" value="ABC TRANSPORTER PERIPLASMIC-BINDING PROTEIN YCJN-RELATED"/>
    <property type="match status" value="1"/>
</dbReference>
<dbReference type="Gene3D" id="3.40.190.10">
    <property type="entry name" value="Periplasmic binding protein-like II"/>
    <property type="match status" value="2"/>
</dbReference>
<dbReference type="AlphaFoldDB" id="A0A212LEH5"/>